<accession>A0ABU0ZCN1</accession>
<dbReference type="Pfam" id="PF13186">
    <property type="entry name" value="SPASM"/>
    <property type="match status" value="1"/>
</dbReference>
<dbReference type="Gene3D" id="1.10.10.1150">
    <property type="entry name" value="Coenzyme PQQ synthesis protein D (PqqD)"/>
    <property type="match status" value="1"/>
</dbReference>
<dbReference type="SFLD" id="SFLDF00280">
    <property type="entry name" value="coenzyme_PQQ_synthesis_protein"/>
    <property type="match status" value="1"/>
</dbReference>
<dbReference type="InterPro" id="IPR041881">
    <property type="entry name" value="PqqD_sf"/>
</dbReference>
<dbReference type="InterPro" id="IPR022479">
    <property type="entry name" value="PqqD_bac"/>
</dbReference>
<dbReference type="Pfam" id="PF05402">
    <property type="entry name" value="PqqD"/>
    <property type="match status" value="1"/>
</dbReference>
<feature type="binding site" evidence="10">
    <location>
        <position position="130"/>
    </location>
    <ligand>
        <name>[4Fe-4S] cluster</name>
        <dbReference type="ChEBI" id="CHEBI:49883"/>
        <note>4Fe-4S-S-AdoMet</note>
    </ligand>
</feature>
<dbReference type="InterPro" id="IPR008792">
    <property type="entry name" value="PQQD"/>
</dbReference>
<dbReference type="NCBIfam" id="TIGR03859">
    <property type="entry name" value="PQQ_PqqD"/>
    <property type="match status" value="1"/>
</dbReference>
<evidence type="ECO:0000256" key="1">
    <source>
        <dbReference type="ARBA" id="ARBA00004886"/>
    </source>
</evidence>
<dbReference type="InterPro" id="IPR000385">
    <property type="entry name" value="MoaA_NifB_PqqE_Fe-S-bd_CS"/>
</dbReference>
<keyword evidence="7 10" id="KW-0560">Oxidoreductase</keyword>
<gene>
    <name evidence="10 12" type="primary">pqqE</name>
    <name evidence="12" type="ORF">RB614_09825</name>
</gene>
<proteinExistence type="inferred from homology"/>
<keyword evidence="3 10" id="KW-0004">4Fe-4S</keyword>
<dbReference type="InterPro" id="IPR050377">
    <property type="entry name" value="Radical_SAM_PqqE_MftC-like"/>
</dbReference>
<dbReference type="RefSeq" id="WP_308712087.1">
    <property type="nucleotide sequence ID" value="NZ_JAVHUY010000007.1"/>
</dbReference>
<keyword evidence="9 10" id="KW-0411">Iron-sulfur</keyword>
<dbReference type="SUPFAM" id="SSF102114">
    <property type="entry name" value="Radical SAM enzymes"/>
    <property type="match status" value="1"/>
</dbReference>
<dbReference type="EMBL" id="JAVHUY010000007">
    <property type="protein sequence ID" value="MDQ7904818.1"/>
    <property type="molecule type" value="Genomic_DNA"/>
</dbReference>
<dbReference type="InterPro" id="IPR011843">
    <property type="entry name" value="PQQ_synth_PqqE_bac"/>
</dbReference>
<dbReference type="PANTHER" id="PTHR11228">
    <property type="entry name" value="RADICAL SAM DOMAIN PROTEIN"/>
    <property type="match status" value="1"/>
</dbReference>
<evidence type="ECO:0000256" key="3">
    <source>
        <dbReference type="ARBA" id="ARBA00022485"/>
    </source>
</evidence>
<dbReference type="Gene3D" id="3.20.20.70">
    <property type="entry name" value="Aldolase class I"/>
    <property type="match status" value="1"/>
</dbReference>
<organism evidence="12 13">
    <name type="scientific">Phytohabitans maris</name>
    <dbReference type="NCBI Taxonomy" id="3071409"/>
    <lineage>
        <taxon>Bacteria</taxon>
        <taxon>Bacillati</taxon>
        <taxon>Actinomycetota</taxon>
        <taxon>Actinomycetes</taxon>
        <taxon>Micromonosporales</taxon>
        <taxon>Micromonosporaceae</taxon>
    </lineage>
</organism>
<comment type="cofactor">
    <cofactor evidence="10">
        <name>[4Fe-4S] cluster</name>
        <dbReference type="ChEBI" id="CHEBI:49883"/>
    </cofactor>
    <text evidence="10">Binds 1 [4Fe-4S] cluster. The cluster is coordinated with 3 cysteines and an exchangeable S-adenosyl-L-methionine.</text>
</comment>
<evidence type="ECO:0000256" key="6">
    <source>
        <dbReference type="ARBA" id="ARBA00022905"/>
    </source>
</evidence>
<evidence type="ECO:0000313" key="12">
    <source>
        <dbReference type="EMBL" id="MDQ7904818.1"/>
    </source>
</evidence>
<dbReference type="SFLD" id="SFLDG01067">
    <property type="entry name" value="SPASM/twitch_domain_containing"/>
    <property type="match status" value="1"/>
</dbReference>
<dbReference type="CDD" id="cd01335">
    <property type="entry name" value="Radical_SAM"/>
    <property type="match status" value="1"/>
</dbReference>
<feature type="binding site" evidence="10">
    <location>
        <position position="123"/>
    </location>
    <ligand>
        <name>[4Fe-4S] cluster</name>
        <dbReference type="ChEBI" id="CHEBI:49883"/>
        <note>4Fe-4S-S-AdoMet</note>
    </ligand>
</feature>
<keyword evidence="5 10" id="KW-0479">Metal-binding</keyword>
<evidence type="ECO:0000256" key="7">
    <source>
        <dbReference type="ARBA" id="ARBA00023002"/>
    </source>
</evidence>
<name>A0ABU0ZCN1_9ACTN</name>
<evidence type="ECO:0000256" key="10">
    <source>
        <dbReference type="HAMAP-Rule" id="MF_00660"/>
    </source>
</evidence>
<dbReference type="PANTHER" id="PTHR11228:SF7">
    <property type="entry name" value="PQQA PEPTIDE CYCLASE"/>
    <property type="match status" value="1"/>
</dbReference>
<comment type="similarity">
    <text evidence="10">Belongs to the radical SAM superfamily. PqqE family.</text>
</comment>
<evidence type="ECO:0000256" key="4">
    <source>
        <dbReference type="ARBA" id="ARBA00022691"/>
    </source>
</evidence>
<comment type="caution">
    <text evidence="12">The sequence shown here is derived from an EMBL/GenBank/DDBJ whole genome shotgun (WGS) entry which is preliminary data.</text>
</comment>
<keyword evidence="13" id="KW-1185">Reference proteome</keyword>
<evidence type="ECO:0000256" key="8">
    <source>
        <dbReference type="ARBA" id="ARBA00023004"/>
    </source>
</evidence>
<feature type="binding site" evidence="10">
    <location>
        <position position="127"/>
    </location>
    <ligand>
        <name>[4Fe-4S] cluster</name>
        <dbReference type="ChEBI" id="CHEBI:49883"/>
        <note>4Fe-4S-S-AdoMet</note>
    </ligand>
</feature>
<comment type="subunit">
    <text evidence="2">Monomer. Interacts with PqqE.</text>
</comment>
<comment type="catalytic activity">
    <reaction evidence="10">
        <text>[PQQ precursor protein] + S-adenosyl-L-methionine = E-Y cross-linked-[PQQ precursor protein] + 5'-deoxyadenosine + L-methionine + H(+)</text>
        <dbReference type="Rhea" id="RHEA:56836"/>
        <dbReference type="Rhea" id="RHEA-COMP:14800"/>
        <dbReference type="Rhea" id="RHEA-COMP:14801"/>
        <dbReference type="ChEBI" id="CHEBI:15378"/>
        <dbReference type="ChEBI" id="CHEBI:17319"/>
        <dbReference type="ChEBI" id="CHEBI:57844"/>
        <dbReference type="ChEBI" id="CHEBI:59789"/>
        <dbReference type="ChEBI" id="CHEBI:141026"/>
        <dbReference type="ChEBI" id="CHEBI:141027"/>
        <dbReference type="EC" id="1.21.98.4"/>
    </reaction>
</comment>
<dbReference type="SFLD" id="SFLDS00029">
    <property type="entry name" value="Radical_SAM"/>
    <property type="match status" value="1"/>
</dbReference>
<dbReference type="EC" id="1.21.98.4" evidence="10"/>
<comment type="function">
    <text evidence="10">Catalyzes the cross-linking of a glutamate residue and a tyrosine residue in the PqqA protein as part of the biosynthesis of pyrroloquinoline quinone (PQQ).</text>
</comment>
<comment type="subunit">
    <text evidence="10">Interacts with PqqD. The interaction is necessary for activity of PqqE.</text>
</comment>
<keyword evidence="8 10" id="KW-0408">Iron</keyword>
<dbReference type="PROSITE" id="PS51918">
    <property type="entry name" value="RADICAL_SAM"/>
    <property type="match status" value="1"/>
</dbReference>
<feature type="domain" description="Radical SAM core" evidence="11">
    <location>
        <begin position="109"/>
        <end position="320"/>
    </location>
</feature>
<dbReference type="InterPro" id="IPR023885">
    <property type="entry name" value="4Fe4S-binding_SPASM_dom"/>
</dbReference>
<dbReference type="SFLD" id="SFLDG01386">
    <property type="entry name" value="main_SPASM_domain-containing"/>
    <property type="match status" value="1"/>
</dbReference>
<dbReference type="Pfam" id="PF04055">
    <property type="entry name" value="Radical_SAM"/>
    <property type="match status" value="1"/>
</dbReference>
<evidence type="ECO:0000259" key="11">
    <source>
        <dbReference type="PROSITE" id="PS51918"/>
    </source>
</evidence>
<evidence type="ECO:0000256" key="2">
    <source>
        <dbReference type="ARBA" id="ARBA00011741"/>
    </source>
</evidence>
<evidence type="ECO:0000256" key="9">
    <source>
        <dbReference type="ARBA" id="ARBA00023014"/>
    </source>
</evidence>
<dbReference type="Proteomes" id="UP001230908">
    <property type="component" value="Unassembled WGS sequence"/>
</dbReference>
<dbReference type="NCBIfam" id="TIGR02109">
    <property type="entry name" value="PQQ_syn_pqqE"/>
    <property type="match status" value="1"/>
</dbReference>
<protein>
    <recommendedName>
        <fullName evidence="10">PqqA peptide cyclase</fullName>
        <ecNumber evidence="10">1.21.98.4</ecNumber>
    </recommendedName>
    <alternativeName>
        <fullName evidence="10">Coenzyme PQQ synthesis protein E</fullName>
    </alternativeName>
</protein>
<keyword evidence="4 10" id="KW-0949">S-adenosyl-L-methionine</keyword>
<comment type="pathway">
    <text evidence="1 10">Cofactor biosynthesis; pyrroloquinoline quinone biosynthesis.</text>
</comment>
<dbReference type="InterPro" id="IPR058240">
    <property type="entry name" value="rSAM_sf"/>
</dbReference>
<keyword evidence="6 10" id="KW-0884">PQQ biosynthesis</keyword>
<evidence type="ECO:0000313" key="13">
    <source>
        <dbReference type="Proteomes" id="UP001230908"/>
    </source>
</evidence>
<reference evidence="12 13" key="1">
    <citation type="submission" date="2023-08" db="EMBL/GenBank/DDBJ databases">
        <title>Phytohabitans sansha sp. nov., isolated from marine sediment.</title>
        <authorList>
            <person name="Zhao Y."/>
            <person name="Yi K."/>
        </authorList>
    </citation>
    <scope>NUCLEOTIDE SEQUENCE [LARGE SCALE GENOMIC DNA]</scope>
    <source>
        <strain evidence="12 13">ZYX-F-186</strain>
    </source>
</reference>
<dbReference type="InterPro" id="IPR013785">
    <property type="entry name" value="Aldolase_TIM"/>
</dbReference>
<dbReference type="NCBIfam" id="TIGR04085">
    <property type="entry name" value="rSAM_more_4Fe4S"/>
    <property type="match status" value="1"/>
</dbReference>
<evidence type="ECO:0000256" key="5">
    <source>
        <dbReference type="ARBA" id="ARBA00022723"/>
    </source>
</evidence>
<dbReference type="HAMAP" id="MF_00660">
    <property type="entry name" value="PqqE"/>
    <property type="match status" value="1"/>
</dbReference>
<dbReference type="InterPro" id="IPR007197">
    <property type="entry name" value="rSAM"/>
</dbReference>
<dbReference type="PROSITE" id="PS01305">
    <property type="entry name" value="MOAA_NIFB_PQQE"/>
    <property type="match status" value="1"/>
</dbReference>
<sequence length="464" mass="49340">MTVTAAARPTLRRGVRLTYDRVRGQRALQYPEGVLLLNETAGAVVTRCTGGTVAEIAGDLAGEFDGVRVEDVRTLVADLVGRRVLTVDGTGVPVSGPEPPAPAAIVPRLPVPTGLLAELTYRCPLRCAYCSNPVELSAYRDELSTMDWRRVLDEARGLGVLQAHFSGGEPLLRPDLAELVGHAHVLGMYTNLVTSGVPLDAARLDALVAAGLDHLQLSIQDADAGPADAFAGIRAHDRKRASAALVRASGLAFTVNAVLHAGNIDRLEAIAELGVAWGADRLELAHTQYYGWGWRNRAALMPSAAQVERARAAAQTVQARHGHQIEIVYVAADYHADRPKPCMYGWGSRQLVVAPNGDVLPCLAAGQLPDLGVVNARAASLAEIWYESPAFNRFRGTAWMPDPCRACDLRHVDFGGCRCQAYQLTGDPAATDPACGLSAHHGLMAGAVTAAAAARPPAIPRRPR</sequence>